<proteinExistence type="predicted"/>
<organism evidence="4 5">
    <name type="scientific">Basidiobolus meristosporus CBS 931.73</name>
    <dbReference type="NCBI Taxonomy" id="1314790"/>
    <lineage>
        <taxon>Eukaryota</taxon>
        <taxon>Fungi</taxon>
        <taxon>Fungi incertae sedis</taxon>
        <taxon>Zoopagomycota</taxon>
        <taxon>Entomophthoromycotina</taxon>
        <taxon>Basidiobolomycetes</taxon>
        <taxon>Basidiobolales</taxon>
        <taxon>Basidiobolaceae</taxon>
        <taxon>Basidiobolus</taxon>
    </lineage>
</organism>
<comment type="caution">
    <text evidence="4">The sequence shown here is derived from an EMBL/GenBank/DDBJ whole genome shotgun (WGS) entry which is preliminary data.</text>
</comment>
<dbReference type="InterPro" id="IPR011330">
    <property type="entry name" value="Glyco_hydro/deAcase_b/a-brl"/>
</dbReference>
<dbReference type="OrthoDB" id="407355at2759"/>
<feature type="domain" description="NodB homology" evidence="3">
    <location>
        <begin position="3"/>
        <end position="193"/>
    </location>
</feature>
<dbReference type="GO" id="GO:0004099">
    <property type="term" value="F:chitin deacetylase activity"/>
    <property type="evidence" value="ECO:0007669"/>
    <property type="project" value="UniProtKB-ARBA"/>
</dbReference>
<dbReference type="Pfam" id="PF01522">
    <property type="entry name" value="Polysacc_deac_1"/>
    <property type="match status" value="1"/>
</dbReference>
<dbReference type="Proteomes" id="UP000193498">
    <property type="component" value="Unassembled WGS sequence"/>
</dbReference>
<dbReference type="EMBL" id="MCFE01000048">
    <property type="protein sequence ID" value="ORY03288.1"/>
    <property type="molecule type" value="Genomic_DNA"/>
</dbReference>
<dbReference type="PANTHER" id="PTHR10587:SF133">
    <property type="entry name" value="CHITIN DEACETYLASE 1-RELATED"/>
    <property type="match status" value="1"/>
</dbReference>
<evidence type="ECO:0000313" key="4">
    <source>
        <dbReference type="EMBL" id="ORY03288.1"/>
    </source>
</evidence>
<keyword evidence="2 4" id="KW-0378">Hydrolase</keyword>
<dbReference type="GO" id="GO:0016020">
    <property type="term" value="C:membrane"/>
    <property type="evidence" value="ECO:0007669"/>
    <property type="project" value="TreeGrafter"/>
</dbReference>
<dbReference type="Gene3D" id="3.20.20.370">
    <property type="entry name" value="Glycoside hydrolase/deacetylase"/>
    <property type="match status" value="1"/>
</dbReference>
<dbReference type="GO" id="GO:0005975">
    <property type="term" value="P:carbohydrate metabolic process"/>
    <property type="evidence" value="ECO:0007669"/>
    <property type="project" value="InterPro"/>
</dbReference>
<name>A0A1Y1YZ09_9FUNG</name>
<dbReference type="GO" id="GO:0046872">
    <property type="term" value="F:metal ion binding"/>
    <property type="evidence" value="ECO:0007669"/>
    <property type="project" value="UniProtKB-KW"/>
</dbReference>
<reference evidence="4 5" key="1">
    <citation type="submission" date="2016-07" db="EMBL/GenBank/DDBJ databases">
        <title>Pervasive Adenine N6-methylation of Active Genes in Fungi.</title>
        <authorList>
            <consortium name="DOE Joint Genome Institute"/>
            <person name="Mondo S.J."/>
            <person name="Dannebaum R.O."/>
            <person name="Kuo R.C."/>
            <person name="Labutti K."/>
            <person name="Haridas S."/>
            <person name="Kuo A."/>
            <person name="Salamov A."/>
            <person name="Ahrendt S.R."/>
            <person name="Lipzen A."/>
            <person name="Sullivan W."/>
            <person name="Andreopoulos W.B."/>
            <person name="Clum A."/>
            <person name="Lindquist E."/>
            <person name="Daum C."/>
            <person name="Ramamoorthy G.K."/>
            <person name="Gryganskyi A."/>
            <person name="Culley D."/>
            <person name="Magnuson J.K."/>
            <person name="James T.Y."/>
            <person name="O'Malley M.A."/>
            <person name="Stajich J.E."/>
            <person name="Spatafora J.W."/>
            <person name="Visel A."/>
            <person name="Grigoriev I.V."/>
        </authorList>
    </citation>
    <scope>NUCLEOTIDE SEQUENCE [LARGE SCALE GENOMIC DNA]</scope>
    <source>
        <strain evidence="4 5">CBS 931.73</strain>
    </source>
</reference>
<evidence type="ECO:0000256" key="1">
    <source>
        <dbReference type="ARBA" id="ARBA00022723"/>
    </source>
</evidence>
<feature type="non-terminal residue" evidence="4">
    <location>
        <position position="1"/>
    </location>
</feature>
<sequence length="202" mass="22323">TAGKWALSFDDGPSNYTMQLLDILAAAKVKATFLMIGSQVTQFPDAVKRAFNEGHQIASHSWSHPHLMSLSNEQIVAEVKSTEDAIVNITGVRPAFIRPPYGEADGRVKAIFKAMGYSNLLWNMDTLDWDIVAKKESPALILNSFTAALTNGTSLNAHSDPGYISLQHDIYIDTVKEVPSIEKLLIQHNFTFVLAHECINRP</sequence>
<dbReference type="AlphaFoldDB" id="A0A1Y1YZ09"/>
<protein>
    <submittedName>
        <fullName evidence="4">Glycoside hydrolase/deacetylase</fullName>
    </submittedName>
</protein>
<evidence type="ECO:0000259" key="3">
    <source>
        <dbReference type="PROSITE" id="PS51677"/>
    </source>
</evidence>
<keyword evidence="1" id="KW-0479">Metal-binding</keyword>
<dbReference type="GO" id="GO:0009272">
    <property type="term" value="P:fungal-type cell wall biogenesis"/>
    <property type="evidence" value="ECO:0007669"/>
    <property type="project" value="UniProtKB-ARBA"/>
</dbReference>
<evidence type="ECO:0000313" key="5">
    <source>
        <dbReference type="Proteomes" id="UP000193498"/>
    </source>
</evidence>
<dbReference type="InterPro" id="IPR002509">
    <property type="entry name" value="NODB_dom"/>
</dbReference>
<dbReference type="PROSITE" id="PS51677">
    <property type="entry name" value="NODB"/>
    <property type="match status" value="1"/>
</dbReference>
<gene>
    <name evidence="4" type="ORF">K493DRAFT_130458</name>
</gene>
<dbReference type="InParanoid" id="A0A1Y1YZ09"/>
<feature type="non-terminal residue" evidence="4">
    <location>
        <position position="202"/>
    </location>
</feature>
<evidence type="ECO:0000256" key="2">
    <source>
        <dbReference type="ARBA" id="ARBA00022801"/>
    </source>
</evidence>
<accession>A0A1Y1YZ09</accession>
<dbReference type="SUPFAM" id="SSF88713">
    <property type="entry name" value="Glycoside hydrolase/deacetylase"/>
    <property type="match status" value="1"/>
</dbReference>
<dbReference type="PANTHER" id="PTHR10587">
    <property type="entry name" value="GLYCOSYL TRANSFERASE-RELATED"/>
    <property type="match status" value="1"/>
</dbReference>
<keyword evidence="5" id="KW-1185">Reference proteome</keyword>
<dbReference type="InterPro" id="IPR050248">
    <property type="entry name" value="Polysacc_deacetylase_ArnD"/>
</dbReference>